<reference evidence="3 4" key="1">
    <citation type="submission" date="2016-10" db="EMBL/GenBank/DDBJ databases">
        <authorList>
            <person name="Cai Z."/>
        </authorList>
    </citation>
    <scope>NUCLEOTIDE SEQUENCE [LARGE SCALE GENOMIC DNA]</scope>
</reference>
<protein>
    <recommendedName>
        <fullName evidence="2">RAP domain-containing protein</fullName>
    </recommendedName>
</protein>
<organism evidence="3 4">
    <name type="scientific">Tetradesmus obliquus</name>
    <name type="common">Green alga</name>
    <name type="synonym">Acutodesmus obliquus</name>
    <dbReference type="NCBI Taxonomy" id="3088"/>
    <lineage>
        <taxon>Eukaryota</taxon>
        <taxon>Viridiplantae</taxon>
        <taxon>Chlorophyta</taxon>
        <taxon>core chlorophytes</taxon>
        <taxon>Chlorophyceae</taxon>
        <taxon>CS clade</taxon>
        <taxon>Sphaeropleales</taxon>
        <taxon>Scenedesmaceae</taxon>
        <taxon>Tetradesmus</taxon>
    </lineage>
</organism>
<gene>
    <name evidence="3" type="ORF">BQ4739_LOCUS13920</name>
</gene>
<evidence type="ECO:0000256" key="1">
    <source>
        <dbReference type="SAM" id="MobiDB-lite"/>
    </source>
</evidence>
<dbReference type="EMBL" id="FNXT01001196">
    <property type="protein sequence ID" value="SZX73666.1"/>
    <property type="molecule type" value="Genomic_DNA"/>
</dbReference>
<feature type="region of interest" description="Disordered" evidence="1">
    <location>
        <begin position="206"/>
        <end position="228"/>
    </location>
</feature>
<feature type="compositionally biased region" description="Low complexity" evidence="1">
    <location>
        <begin position="24"/>
        <end position="34"/>
    </location>
</feature>
<dbReference type="InterPro" id="IPR013584">
    <property type="entry name" value="RAP"/>
</dbReference>
<name>A0A383WAF2_TETOB</name>
<keyword evidence="4" id="KW-1185">Reference proteome</keyword>
<dbReference type="Pfam" id="PF08373">
    <property type="entry name" value="RAP"/>
    <property type="match status" value="1"/>
</dbReference>
<feature type="compositionally biased region" description="Low complexity" evidence="1">
    <location>
        <begin position="108"/>
        <end position="119"/>
    </location>
</feature>
<evidence type="ECO:0000259" key="2">
    <source>
        <dbReference type="PROSITE" id="PS51286"/>
    </source>
</evidence>
<evidence type="ECO:0000313" key="3">
    <source>
        <dbReference type="EMBL" id="SZX73666.1"/>
    </source>
</evidence>
<feature type="region of interest" description="Disordered" evidence="1">
    <location>
        <begin position="1"/>
        <end position="151"/>
    </location>
</feature>
<feature type="compositionally biased region" description="Basic residues" evidence="1">
    <location>
        <begin position="85"/>
        <end position="100"/>
    </location>
</feature>
<dbReference type="AlphaFoldDB" id="A0A383WAF2"/>
<evidence type="ECO:0000313" key="4">
    <source>
        <dbReference type="Proteomes" id="UP000256970"/>
    </source>
</evidence>
<sequence>MSVSATASHRQAAGSPEGSQPDEAAAGSSSQASSRECGLGTEGSFRLPRKSNANAQPLSDAGPDGSKGQLPPIPPQQQQVPQPPRTKRAPRGRVRSAHQLHKPDEAGSSSQVSSTVSSSECGPGTAGSSRSSSSASSSSSSSSRHPGLASGRWVSTEATLGQLLVLFERREVFINRHTFPMASSRLQTDILRKLRLQSLLQQQQKQQAGVYEDDGQPEEATPAADQQLQHGNAEEVQLLRQLLEAYQQQGVRLLEKHSKDDQWCWILCNIIWLLGAARDALGSITPRQVQLLSGSTQQLAARPGAITCLSQVQRALQGMADGRVEVPTWRLVVLLQQAEYITRERPSGSAQQQLQHISYSMAAVRQLWLTARKADADVGGEVVGHWRDEQLLQLLELLADQAADRLLLTVPAVAAACVVKCLLACAQLGVLPRGLLDRLAEQQQRLLPVMDEQQVGNAAHALAMLGTTQQGPQLLEALWLKAVQLQQQPQTLQQQQRQRHLLKVLWATALLDERLHGRQVQEFVKNAFAAGPLWDTLEGYDLGVMYQVHLWLRDQKLGDGQGLAGSLKEQQLEQCRQRWKQQLQRLQQLQPAVSGSRGSWTQRQVAAAVRRLPSTVVEPGTVLEEEIVEDDACLTDIVCTSACGRQLVIEVDGPQHYRYRDQAPTGSTMYRNRALKARGYVLVVIRVSDWDKCSQELREQQLTDWIQQALQ</sequence>
<accession>A0A383WAF2</accession>
<dbReference type="Proteomes" id="UP000256970">
    <property type="component" value="Unassembled WGS sequence"/>
</dbReference>
<feature type="domain" description="RAP" evidence="2">
    <location>
        <begin position="647"/>
        <end position="708"/>
    </location>
</feature>
<feature type="compositionally biased region" description="Low complexity" evidence="1">
    <location>
        <begin position="128"/>
        <end position="144"/>
    </location>
</feature>
<proteinExistence type="predicted"/>
<dbReference type="PROSITE" id="PS51286">
    <property type="entry name" value="RAP"/>
    <property type="match status" value="1"/>
</dbReference>